<proteinExistence type="predicted"/>
<dbReference type="Proteomes" id="UP000831390">
    <property type="component" value="Chromosome"/>
</dbReference>
<feature type="domain" description="GEVED" evidence="3">
    <location>
        <begin position="665"/>
        <end position="743"/>
    </location>
</feature>
<keyword evidence="1" id="KW-0732">Signal</keyword>
<evidence type="ECO:0000259" key="2">
    <source>
        <dbReference type="Pfam" id="PF18962"/>
    </source>
</evidence>
<feature type="chain" id="PRO_5047272280" evidence="1">
    <location>
        <begin position="27"/>
        <end position="833"/>
    </location>
</feature>
<evidence type="ECO:0000313" key="4">
    <source>
        <dbReference type="EMBL" id="UOE31826.1"/>
    </source>
</evidence>
<accession>A0ABY4B1B3</accession>
<sequence>MKQRFTRYAKLALCALGLGAASRAQAAYVPVALTGYNHDVVANGTGVSTNSTTVGVDDSNYVFMAQDYNPTGTSFLPNNGLINSAATAGLTYQLAPYSGNNSLRMPSTPTGTGTGSGTVTLVTPQAAGEVYVLATSGSGASTVNITVAFTDGTTQVFNGQTVSDWYGGGNYAILGLGRVQRGVENRENNATNPRLYQLMLTLAPANFGKLVQSVGFAKTSATGVLNVMGITINSVCSGTPAAGVPAASTPSACTNNSFTLSLTGAASGSGVSYQWQSSPAGANTFTNITGATTVPYTVASQTAATDYRVVVTCSGSGISSTSPLVSVTQNSFLNCYCTPAGGNCANEWIRGVTLAALGNTGTTCSTGGYASYTTSAALTTNLSQGATYPVTLDLRVNAASSAAGLWIDYDHSGTFDASEYTLVGTGPATGFAALNLSLTANVTIPATALTGPTRLRVRSNNGGVVGNQGCFNNYFGEVEDYLVTIVAPTACTGTPTGGTATASSTSVCPGTAFTLRASGYSSGATGLTYQWQSSPAGANNFTNITGATTVPYTVASLTAATDYRLQVTCAAGSTPALSSVVSVTPSPFLNCYCTPTYVSGGNNDIIKTVSIGTFSNNTSTLGNVAPYYQDYSTRQPATLAIPTLAANALNNVVLTLGADNFQYSALWVDFNHNGSFDASEYFTLGTNAGSNGTATIPVAVPAAALLGQTKMRIRGGDDLVPLATQACGASQSDYGEAEDYLVNIAIVSANRAGQQGVALSAFPNPAANALTVTVGSTGLRAYLSLTDLTGRVLQTQPVTGQTARFDLSSLAAGIYLVRYQDDSRTSTIKVSKH</sequence>
<feature type="signal peptide" evidence="1">
    <location>
        <begin position="1"/>
        <end position="26"/>
    </location>
</feature>
<dbReference type="InterPro" id="IPR045474">
    <property type="entry name" value="GEVED"/>
</dbReference>
<dbReference type="InterPro" id="IPR026444">
    <property type="entry name" value="Secre_tail"/>
</dbReference>
<feature type="domain" description="GEVED" evidence="3">
    <location>
        <begin position="404"/>
        <end position="484"/>
    </location>
</feature>
<dbReference type="Pfam" id="PF18962">
    <property type="entry name" value="Por_Secre_tail"/>
    <property type="match status" value="1"/>
</dbReference>
<dbReference type="Pfam" id="PF20009">
    <property type="entry name" value="GEVED"/>
    <property type="match status" value="2"/>
</dbReference>
<feature type="domain" description="Secretion system C-terminal sorting" evidence="2">
    <location>
        <begin position="762"/>
        <end position="829"/>
    </location>
</feature>
<dbReference type="NCBIfam" id="TIGR04183">
    <property type="entry name" value="Por_Secre_tail"/>
    <property type="match status" value="1"/>
</dbReference>
<evidence type="ECO:0000259" key="3">
    <source>
        <dbReference type="Pfam" id="PF20009"/>
    </source>
</evidence>
<keyword evidence="5" id="KW-1185">Reference proteome</keyword>
<evidence type="ECO:0000256" key="1">
    <source>
        <dbReference type="SAM" id="SignalP"/>
    </source>
</evidence>
<evidence type="ECO:0000313" key="5">
    <source>
        <dbReference type="Proteomes" id="UP000831390"/>
    </source>
</evidence>
<dbReference type="EMBL" id="CP094534">
    <property type="protein sequence ID" value="UOE31826.1"/>
    <property type="molecule type" value="Genomic_DNA"/>
</dbReference>
<name>A0ABY4B1B3_9BACT</name>
<reference evidence="4 5" key="1">
    <citation type="submission" date="2022-03" db="EMBL/GenBank/DDBJ databases">
        <title>Hymenobactersp. isolated from the air.</title>
        <authorList>
            <person name="Won M."/>
            <person name="Kwon S.-W."/>
        </authorList>
    </citation>
    <scope>NUCLEOTIDE SEQUENCE [LARGE SCALE GENOMIC DNA]</scope>
    <source>
        <strain evidence="4 5">KACC 22596</strain>
    </source>
</reference>
<dbReference type="RefSeq" id="WP_243508694.1">
    <property type="nucleotide sequence ID" value="NZ_CP094534.1"/>
</dbReference>
<gene>
    <name evidence="4" type="ORF">MTP16_11835</name>
</gene>
<protein>
    <submittedName>
        <fullName evidence="4">T9SS type A sorting domain-containing protein</fullName>
    </submittedName>
</protein>
<organism evidence="4 5">
    <name type="scientific">Hymenobacter monticola</name>
    <dbReference type="NCBI Taxonomy" id="1705399"/>
    <lineage>
        <taxon>Bacteria</taxon>
        <taxon>Pseudomonadati</taxon>
        <taxon>Bacteroidota</taxon>
        <taxon>Cytophagia</taxon>
        <taxon>Cytophagales</taxon>
        <taxon>Hymenobacteraceae</taxon>
        <taxon>Hymenobacter</taxon>
    </lineage>
</organism>
<dbReference type="Gene3D" id="2.60.40.2700">
    <property type="match status" value="2"/>
</dbReference>